<evidence type="ECO:0000256" key="5">
    <source>
        <dbReference type="ARBA" id="ARBA00022989"/>
    </source>
</evidence>
<reference evidence="10" key="2">
    <citation type="submission" date="2015-01" db="EMBL/GenBank/DDBJ databases">
        <title>Evolutionary Origins and Diversification of the Mycorrhizal Mutualists.</title>
        <authorList>
            <consortium name="DOE Joint Genome Institute"/>
            <consortium name="Mycorrhizal Genomics Consortium"/>
            <person name="Kohler A."/>
            <person name="Kuo A."/>
            <person name="Nagy L.G."/>
            <person name="Floudas D."/>
            <person name="Copeland A."/>
            <person name="Barry K.W."/>
            <person name="Cichocki N."/>
            <person name="Veneault-Fourrey C."/>
            <person name="LaButti K."/>
            <person name="Lindquist E.A."/>
            <person name="Lipzen A."/>
            <person name="Lundell T."/>
            <person name="Morin E."/>
            <person name="Murat C."/>
            <person name="Riley R."/>
            <person name="Ohm R."/>
            <person name="Sun H."/>
            <person name="Tunlid A."/>
            <person name="Henrissat B."/>
            <person name="Grigoriev I.V."/>
            <person name="Hibbett D.S."/>
            <person name="Martin F."/>
        </authorList>
    </citation>
    <scope>NUCLEOTIDE SEQUENCE [LARGE SCALE GENOMIC DNA]</scope>
    <source>
        <strain evidence="10">MUT 4182</strain>
    </source>
</reference>
<dbReference type="GO" id="GO:0008654">
    <property type="term" value="P:phospholipid biosynthetic process"/>
    <property type="evidence" value="ECO:0007669"/>
    <property type="project" value="TreeGrafter"/>
</dbReference>
<feature type="transmembrane region" description="Helical" evidence="8">
    <location>
        <begin position="240"/>
        <end position="265"/>
    </location>
</feature>
<keyword evidence="5 8" id="KW-1133">Transmembrane helix</keyword>
<feature type="transmembrane region" description="Helical" evidence="8">
    <location>
        <begin position="209"/>
        <end position="228"/>
    </location>
</feature>
<dbReference type="PANTHER" id="PTHR23129:SF0">
    <property type="entry name" value="ACYL-COENZYME A DIPHOSPHATASE FITM2"/>
    <property type="match status" value="1"/>
</dbReference>
<name>A0A0C3PU96_9AGAM</name>
<dbReference type="Pfam" id="PF10261">
    <property type="entry name" value="FIT"/>
    <property type="match status" value="2"/>
</dbReference>
<evidence type="ECO:0000256" key="7">
    <source>
        <dbReference type="ARBA" id="ARBA00023136"/>
    </source>
</evidence>
<dbReference type="GO" id="GO:0005789">
    <property type="term" value="C:endoplasmic reticulum membrane"/>
    <property type="evidence" value="ECO:0007669"/>
    <property type="project" value="UniProtKB-SubCell"/>
</dbReference>
<accession>A0A0C3PU96</accession>
<dbReference type="Proteomes" id="UP000054248">
    <property type="component" value="Unassembled WGS sequence"/>
</dbReference>
<dbReference type="STRING" id="1051891.A0A0C3PU96"/>
<evidence type="ECO:0000256" key="8">
    <source>
        <dbReference type="SAM" id="Phobius"/>
    </source>
</evidence>
<evidence type="ECO:0000256" key="1">
    <source>
        <dbReference type="ARBA" id="ARBA00004477"/>
    </source>
</evidence>
<proteinExistence type="predicted"/>
<sequence>MPVFPRHNTATLAILTSIVVVGTVLSIKNESWLDTSNPLLSHLPHPHQGKSYFASKRTILNRVFVKYAWAWTSAVFWAVWIGADENEAKGGVKTLDQAGKWLGTTLVWGGFASWFFGPSLFSRIVALTGGECVVYMPAPQGAPQAAGIQPPPPHYIAIPAEFCTNPTIVTPESHPALFAHPPLAEYLAQGMGFDRAYKIVPKLTKGHDISGHTFLLTLSTLFLVDALVKARKGKATPVALVTQLAGWALVGLWATMLWATAVYFHTWQEKASGFVLAIVGFVFSQYPFEPSAARPPVPRIVVNERPHTEW</sequence>
<dbReference type="GO" id="GO:0034389">
    <property type="term" value="P:lipid droplet organization"/>
    <property type="evidence" value="ECO:0007669"/>
    <property type="project" value="TreeGrafter"/>
</dbReference>
<keyword evidence="6" id="KW-0443">Lipid metabolism</keyword>
<protein>
    <recommendedName>
        <fullName evidence="11">Inositol phospholipid synthesis and fat-storage-inducing TM-domain-containing protein</fullName>
    </recommendedName>
</protein>
<dbReference type="EMBL" id="KN823288">
    <property type="protein sequence ID" value="KIO18420.1"/>
    <property type="molecule type" value="Genomic_DNA"/>
</dbReference>
<dbReference type="OrthoDB" id="5579088at2759"/>
<reference evidence="9 10" key="1">
    <citation type="submission" date="2014-04" db="EMBL/GenBank/DDBJ databases">
        <authorList>
            <consortium name="DOE Joint Genome Institute"/>
            <person name="Kuo A."/>
            <person name="Girlanda M."/>
            <person name="Perotto S."/>
            <person name="Kohler A."/>
            <person name="Nagy L.G."/>
            <person name="Floudas D."/>
            <person name="Copeland A."/>
            <person name="Barry K.W."/>
            <person name="Cichocki N."/>
            <person name="Veneault-Fourrey C."/>
            <person name="LaButti K."/>
            <person name="Lindquist E.A."/>
            <person name="Lipzen A."/>
            <person name="Lundell T."/>
            <person name="Morin E."/>
            <person name="Murat C."/>
            <person name="Sun H."/>
            <person name="Tunlid A."/>
            <person name="Henrissat B."/>
            <person name="Grigoriev I.V."/>
            <person name="Hibbett D.S."/>
            <person name="Martin F."/>
            <person name="Nordberg H.P."/>
            <person name="Cantor M.N."/>
            <person name="Hua S.X."/>
        </authorList>
    </citation>
    <scope>NUCLEOTIDE SEQUENCE [LARGE SCALE GENOMIC DNA]</scope>
    <source>
        <strain evidence="9 10">MUT 4182</strain>
    </source>
</reference>
<keyword evidence="10" id="KW-1185">Reference proteome</keyword>
<evidence type="ECO:0008006" key="11">
    <source>
        <dbReference type="Google" id="ProtNLM"/>
    </source>
</evidence>
<dbReference type="GO" id="GO:0010945">
    <property type="term" value="F:coenzyme A diphosphatase activity"/>
    <property type="evidence" value="ECO:0007669"/>
    <property type="project" value="InterPro"/>
</dbReference>
<dbReference type="GO" id="GO:0019915">
    <property type="term" value="P:lipid storage"/>
    <property type="evidence" value="ECO:0007669"/>
    <property type="project" value="InterPro"/>
</dbReference>
<dbReference type="InterPro" id="IPR019388">
    <property type="entry name" value="FIT"/>
</dbReference>
<evidence type="ECO:0000313" key="9">
    <source>
        <dbReference type="EMBL" id="KIO18420.1"/>
    </source>
</evidence>
<keyword evidence="7 8" id="KW-0472">Membrane</keyword>
<evidence type="ECO:0000256" key="2">
    <source>
        <dbReference type="ARBA" id="ARBA00022692"/>
    </source>
</evidence>
<gene>
    <name evidence="9" type="ORF">M407DRAFT_31924</name>
</gene>
<dbReference type="PANTHER" id="PTHR23129">
    <property type="entry name" value="ACYL-COENZYME A DIPHOSPHATASE FITM2"/>
    <property type="match status" value="1"/>
</dbReference>
<keyword evidence="4" id="KW-0256">Endoplasmic reticulum</keyword>
<evidence type="ECO:0000313" key="10">
    <source>
        <dbReference type="Proteomes" id="UP000054248"/>
    </source>
</evidence>
<comment type="subcellular location">
    <subcellularLocation>
        <location evidence="1">Endoplasmic reticulum membrane</location>
        <topology evidence="1">Multi-pass membrane protein</topology>
    </subcellularLocation>
</comment>
<keyword evidence="3" id="KW-0378">Hydrolase</keyword>
<dbReference type="HOGENOM" id="CLU_048143_1_0_1"/>
<dbReference type="AlphaFoldDB" id="A0A0C3PU96"/>
<keyword evidence="2 8" id="KW-0812">Transmembrane</keyword>
<evidence type="ECO:0000256" key="4">
    <source>
        <dbReference type="ARBA" id="ARBA00022824"/>
    </source>
</evidence>
<evidence type="ECO:0000256" key="3">
    <source>
        <dbReference type="ARBA" id="ARBA00022801"/>
    </source>
</evidence>
<evidence type="ECO:0000256" key="6">
    <source>
        <dbReference type="ARBA" id="ARBA00023098"/>
    </source>
</evidence>
<organism evidence="9 10">
    <name type="scientific">Tulasnella calospora MUT 4182</name>
    <dbReference type="NCBI Taxonomy" id="1051891"/>
    <lineage>
        <taxon>Eukaryota</taxon>
        <taxon>Fungi</taxon>
        <taxon>Dikarya</taxon>
        <taxon>Basidiomycota</taxon>
        <taxon>Agaricomycotina</taxon>
        <taxon>Agaricomycetes</taxon>
        <taxon>Cantharellales</taxon>
        <taxon>Tulasnellaceae</taxon>
        <taxon>Tulasnella</taxon>
    </lineage>
</organism>